<dbReference type="Pfam" id="PF12704">
    <property type="entry name" value="MacB_PCD"/>
    <property type="match status" value="1"/>
</dbReference>
<dbReference type="InterPro" id="IPR011925">
    <property type="entry name" value="LolCE_TM"/>
</dbReference>
<evidence type="ECO:0000256" key="1">
    <source>
        <dbReference type="ARBA" id="ARBA00004651"/>
    </source>
</evidence>
<dbReference type="GO" id="GO:0098797">
    <property type="term" value="C:plasma membrane protein complex"/>
    <property type="evidence" value="ECO:0007669"/>
    <property type="project" value="TreeGrafter"/>
</dbReference>
<dbReference type="Proteomes" id="UP000001868">
    <property type="component" value="Chromosome"/>
</dbReference>
<evidence type="ECO:0000256" key="4">
    <source>
        <dbReference type="ARBA" id="ARBA00022475"/>
    </source>
</evidence>
<dbReference type="AlphaFoldDB" id="B4RBZ8"/>
<accession>B4RBZ8</accession>
<keyword evidence="6 8" id="KW-1133">Transmembrane helix</keyword>
<keyword evidence="5 8" id="KW-0812">Transmembrane</keyword>
<evidence type="ECO:0000256" key="2">
    <source>
        <dbReference type="ARBA" id="ARBA00005236"/>
    </source>
</evidence>
<organism evidence="11 12">
    <name type="scientific">Phenylobacterium zucineum (strain HLK1)</name>
    <dbReference type="NCBI Taxonomy" id="450851"/>
    <lineage>
        <taxon>Bacteria</taxon>
        <taxon>Pseudomonadati</taxon>
        <taxon>Pseudomonadota</taxon>
        <taxon>Alphaproteobacteria</taxon>
        <taxon>Caulobacterales</taxon>
        <taxon>Caulobacteraceae</taxon>
        <taxon>Phenylobacterium</taxon>
    </lineage>
</organism>
<gene>
    <name evidence="11" type="ordered locus">PHZ_c1784</name>
</gene>
<keyword evidence="3" id="KW-0813">Transport</keyword>
<feature type="transmembrane region" description="Helical" evidence="8">
    <location>
        <begin position="291"/>
        <end position="312"/>
    </location>
</feature>
<evidence type="ECO:0000313" key="12">
    <source>
        <dbReference type="Proteomes" id="UP000001868"/>
    </source>
</evidence>
<reference evidence="11 12" key="1">
    <citation type="journal article" date="2008" name="BMC Genomics">
        <title>Complete genome of Phenylobacterium zucineum - a novel facultative intracellular bacterium isolated from human erythroleukemia cell line K562.</title>
        <authorList>
            <person name="Luo Y."/>
            <person name="Xu X."/>
            <person name="Ding Z."/>
            <person name="Liu Z."/>
            <person name="Zhang B."/>
            <person name="Yan Z."/>
            <person name="Sun J."/>
            <person name="Hu S."/>
            <person name="Hu X."/>
        </authorList>
    </citation>
    <scope>NUCLEOTIDE SEQUENCE [LARGE SCALE GENOMIC DNA]</scope>
    <source>
        <strain evidence="11 12">HLK1</strain>
    </source>
</reference>
<dbReference type="EMBL" id="CP000747">
    <property type="protein sequence ID" value="ACG78195.1"/>
    <property type="molecule type" value="Genomic_DNA"/>
</dbReference>
<evidence type="ECO:0000256" key="6">
    <source>
        <dbReference type="ARBA" id="ARBA00022989"/>
    </source>
</evidence>
<keyword evidence="7 8" id="KW-0472">Membrane</keyword>
<feature type="domain" description="MacB-like periplasmic core" evidence="10">
    <location>
        <begin position="40"/>
        <end position="260"/>
    </location>
</feature>
<evidence type="ECO:0000259" key="10">
    <source>
        <dbReference type="Pfam" id="PF12704"/>
    </source>
</evidence>
<name>B4RBZ8_PHEZH</name>
<comment type="subcellular location">
    <subcellularLocation>
        <location evidence="1">Cell membrane</location>
        <topology evidence="1">Multi-pass membrane protein</topology>
    </subcellularLocation>
</comment>
<evidence type="ECO:0000256" key="7">
    <source>
        <dbReference type="ARBA" id="ARBA00023136"/>
    </source>
</evidence>
<protein>
    <submittedName>
        <fullName evidence="11">ABC-type transport system, involved in lipoprotein release, permease component</fullName>
    </submittedName>
</protein>
<evidence type="ECO:0000313" key="11">
    <source>
        <dbReference type="EMBL" id="ACG78195.1"/>
    </source>
</evidence>
<dbReference type="PANTHER" id="PTHR30489">
    <property type="entry name" value="LIPOPROTEIN-RELEASING SYSTEM TRANSMEMBRANE PROTEIN LOLE"/>
    <property type="match status" value="1"/>
</dbReference>
<evidence type="ECO:0000256" key="8">
    <source>
        <dbReference type="SAM" id="Phobius"/>
    </source>
</evidence>
<evidence type="ECO:0000259" key="9">
    <source>
        <dbReference type="Pfam" id="PF02687"/>
    </source>
</evidence>
<feature type="transmembrane region" description="Helical" evidence="8">
    <location>
        <begin position="36"/>
        <end position="61"/>
    </location>
</feature>
<dbReference type="InterPro" id="IPR025857">
    <property type="entry name" value="MacB_PCD"/>
</dbReference>
<feature type="transmembrane region" description="Helical" evidence="8">
    <location>
        <begin position="368"/>
        <end position="385"/>
    </location>
</feature>
<feature type="domain" description="ABC3 transporter permease C-terminal" evidence="9">
    <location>
        <begin position="291"/>
        <end position="424"/>
    </location>
</feature>
<dbReference type="InterPro" id="IPR051447">
    <property type="entry name" value="Lipoprotein-release_system"/>
</dbReference>
<evidence type="ECO:0000256" key="3">
    <source>
        <dbReference type="ARBA" id="ARBA00022448"/>
    </source>
</evidence>
<proteinExistence type="inferred from homology"/>
<sequence length="431" mass="45716">MSDAAAVMGASAPPFGYWERMLAGRYLRAKRSQGGVALISVISFIGILLAVAVLIIVMSVMNGFRSEMLTRILGFQGHLYVTGGVLDGPDREAAVQRLRQVPRVTQAASIVEAQAIALGPTQITGAIVRGISPADLKATRLVSANVTQGSLEEFGVGEYGGETIVIGERLAQSLGVAPGDVLTLISPSGGATAFGGTPMQKDYVVGATFSVGMSQYDQAYVFMPFEQAQLFFGREGTADAIEVRVDDPDQAARMKAAIAQAAGPAAIVTDWTQRDSSFWGALKIERNVMRLILMLLVAIAAMNIISGLVMLVKNKGRDIAILRTMGAGQGAIMRIFFMSGAAVGVLGTAAGLLLGVLFCIYIGPIQGFVEMVTGATVFSSDVYFLSHIPAKVDWREVLIITAWALGMSFVATLAPAWRASRIDPVEALRYE</sequence>
<feature type="transmembrane region" description="Helical" evidence="8">
    <location>
        <begin position="397"/>
        <end position="417"/>
    </location>
</feature>
<comment type="similarity">
    <text evidence="2">Belongs to the ABC-4 integral membrane protein family. LolC/E subfamily.</text>
</comment>
<feature type="transmembrane region" description="Helical" evidence="8">
    <location>
        <begin position="332"/>
        <end position="361"/>
    </location>
</feature>
<dbReference type="NCBIfam" id="TIGR02212">
    <property type="entry name" value="lolCE"/>
    <property type="match status" value="1"/>
</dbReference>
<dbReference type="eggNOG" id="COG4591">
    <property type="taxonomic scope" value="Bacteria"/>
</dbReference>
<keyword evidence="4" id="KW-1003">Cell membrane</keyword>
<dbReference type="STRING" id="450851.PHZ_c1784"/>
<keyword evidence="11" id="KW-0449">Lipoprotein</keyword>
<keyword evidence="12" id="KW-1185">Reference proteome</keyword>
<dbReference type="Pfam" id="PF02687">
    <property type="entry name" value="FtsX"/>
    <property type="match status" value="1"/>
</dbReference>
<dbReference type="PANTHER" id="PTHR30489:SF0">
    <property type="entry name" value="LIPOPROTEIN-RELEASING SYSTEM TRANSMEMBRANE PROTEIN LOLE"/>
    <property type="match status" value="1"/>
</dbReference>
<dbReference type="KEGG" id="pzu:PHZ_c1784"/>
<dbReference type="GO" id="GO:0042953">
    <property type="term" value="P:lipoprotein transport"/>
    <property type="evidence" value="ECO:0007669"/>
    <property type="project" value="InterPro"/>
</dbReference>
<dbReference type="HOGENOM" id="CLU_000604_8_1_5"/>
<dbReference type="InterPro" id="IPR003838">
    <property type="entry name" value="ABC3_permease_C"/>
</dbReference>
<dbReference type="GO" id="GO:0044874">
    <property type="term" value="P:lipoprotein localization to outer membrane"/>
    <property type="evidence" value="ECO:0007669"/>
    <property type="project" value="TreeGrafter"/>
</dbReference>
<evidence type="ECO:0000256" key="5">
    <source>
        <dbReference type="ARBA" id="ARBA00022692"/>
    </source>
</evidence>